<gene>
    <name evidence="8" type="ORF">V865_002427</name>
</gene>
<dbReference type="PANTHER" id="PTHR24351">
    <property type="entry name" value="RIBOSOMAL PROTEIN S6 KINASE"/>
    <property type="match status" value="1"/>
</dbReference>
<evidence type="ECO:0000256" key="5">
    <source>
        <dbReference type="ARBA" id="ARBA00022840"/>
    </source>
</evidence>
<dbReference type="Proteomes" id="UP001358614">
    <property type="component" value="Chromosome 1"/>
</dbReference>
<dbReference type="GO" id="GO:0004674">
    <property type="term" value="F:protein serine/threonine kinase activity"/>
    <property type="evidence" value="ECO:0007669"/>
    <property type="project" value="UniProtKB-KW"/>
</dbReference>
<evidence type="ECO:0000313" key="9">
    <source>
        <dbReference type="Proteomes" id="UP001358614"/>
    </source>
</evidence>
<dbReference type="GO" id="GO:0005524">
    <property type="term" value="F:ATP binding"/>
    <property type="evidence" value="ECO:0007669"/>
    <property type="project" value="UniProtKB-KW"/>
</dbReference>
<dbReference type="GeneID" id="91101231"/>
<dbReference type="EMBL" id="CP144089">
    <property type="protein sequence ID" value="WWD04358.1"/>
    <property type="molecule type" value="Genomic_DNA"/>
</dbReference>
<feature type="domain" description="Protein kinase" evidence="7">
    <location>
        <begin position="85"/>
        <end position="391"/>
    </location>
</feature>
<organism evidence="8 9">
    <name type="scientific">Kwoniella europaea PYCC6329</name>
    <dbReference type="NCBI Taxonomy" id="1423913"/>
    <lineage>
        <taxon>Eukaryota</taxon>
        <taxon>Fungi</taxon>
        <taxon>Dikarya</taxon>
        <taxon>Basidiomycota</taxon>
        <taxon>Agaricomycotina</taxon>
        <taxon>Tremellomycetes</taxon>
        <taxon>Tremellales</taxon>
        <taxon>Cryptococcaceae</taxon>
        <taxon>Kwoniella</taxon>
    </lineage>
</organism>
<evidence type="ECO:0000256" key="6">
    <source>
        <dbReference type="SAM" id="MobiDB-lite"/>
    </source>
</evidence>
<feature type="compositionally biased region" description="Polar residues" evidence="6">
    <location>
        <begin position="507"/>
        <end position="523"/>
    </location>
</feature>
<dbReference type="InterPro" id="IPR000719">
    <property type="entry name" value="Prot_kinase_dom"/>
</dbReference>
<feature type="region of interest" description="Disordered" evidence="6">
    <location>
        <begin position="442"/>
        <end position="468"/>
    </location>
</feature>
<protein>
    <recommendedName>
        <fullName evidence="7">Protein kinase domain-containing protein</fullName>
    </recommendedName>
</protein>
<keyword evidence="1" id="KW-0723">Serine/threonine-protein kinase</keyword>
<accession>A0AAX4KG29</accession>
<evidence type="ECO:0000256" key="1">
    <source>
        <dbReference type="ARBA" id="ARBA00022527"/>
    </source>
</evidence>
<evidence type="ECO:0000256" key="4">
    <source>
        <dbReference type="ARBA" id="ARBA00022777"/>
    </source>
</evidence>
<proteinExistence type="predicted"/>
<evidence type="ECO:0000313" key="8">
    <source>
        <dbReference type="EMBL" id="WWD04358.1"/>
    </source>
</evidence>
<sequence>MPSPSPYSSSYPHRHLALTNLLQEHPVDFSTGNDRYQLFNTDLHSQHQRSVALDSILLRGWATNKGEGQELLHHVDSLRVNKNDFQIIGRLGDGQFGTVDAVECKLNGRVYAMKTMPKHAIKRAGIQVCLELERHIHILSHSFPTSPIPTLFVAFQSKDSISLVTEYAACGSLWDRLCSLSDEDDQAGCMTVTELKWWSPQMVVAIQWMHDQGYVHRARDIKPHNFLITDGGRLKLTDFGSSAELSQPRLPSERPFVPHDLCCLPIGTPDYIAPEVLLCAEEAFVQAAGANEASYSPPTYGYDLSIDWWSFGATLFEMATGKGPFWAPTIQQTYFEITQYKGGLQCPLIVDEGLRRLLQSFDRLEPIDLSSLPPTNDASLESSGFTFSHFFEQSSSYDSSVVSAMTTISSQEPDMGALSRWIGWTWEPLPSLVKPLPSTDIPSKVKSHPPRPVADFVTPKRSGVSPMYPHERLSTVRRPVPGSHARARPISERQAFNELVDCVQKSAQKQRSARSTTAWSQKSHLSKSRSPIPPTPTPLSRDTSKVVHHTLPKKSDQAPTMSDCTEMHLMINDKLHDLQIRLQNIRQIMDKNDPTC</sequence>
<evidence type="ECO:0000259" key="7">
    <source>
        <dbReference type="PROSITE" id="PS50011"/>
    </source>
</evidence>
<dbReference type="AlphaFoldDB" id="A0AAX4KG29"/>
<evidence type="ECO:0000256" key="3">
    <source>
        <dbReference type="ARBA" id="ARBA00022741"/>
    </source>
</evidence>
<dbReference type="Gene3D" id="1.10.510.10">
    <property type="entry name" value="Transferase(Phosphotransferase) domain 1"/>
    <property type="match status" value="1"/>
</dbReference>
<keyword evidence="9" id="KW-1185">Reference proteome</keyword>
<dbReference type="KEGG" id="ker:91101231"/>
<reference evidence="8 9" key="1">
    <citation type="submission" date="2024-01" db="EMBL/GenBank/DDBJ databases">
        <title>Comparative genomics of Cryptococcus and Kwoniella reveals pathogenesis evolution and contrasting modes of karyotype evolution via chromosome fusion or intercentromeric recombination.</title>
        <authorList>
            <person name="Coelho M.A."/>
            <person name="David-Palma M."/>
            <person name="Shea T."/>
            <person name="Bowers K."/>
            <person name="McGinley-Smith S."/>
            <person name="Mohammad A.W."/>
            <person name="Gnirke A."/>
            <person name="Yurkov A.M."/>
            <person name="Nowrousian M."/>
            <person name="Sun S."/>
            <person name="Cuomo C.A."/>
            <person name="Heitman J."/>
        </authorList>
    </citation>
    <scope>NUCLEOTIDE SEQUENCE [LARGE SCALE GENOMIC DNA]</scope>
    <source>
        <strain evidence="8 9">PYCC6329</strain>
    </source>
</reference>
<dbReference type="Pfam" id="PF00069">
    <property type="entry name" value="Pkinase"/>
    <property type="match status" value="1"/>
</dbReference>
<feature type="region of interest" description="Disordered" evidence="6">
    <location>
        <begin position="507"/>
        <end position="561"/>
    </location>
</feature>
<keyword evidence="3" id="KW-0547">Nucleotide-binding</keyword>
<evidence type="ECO:0000256" key="2">
    <source>
        <dbReference type="ARBA" id="ARBA00022679"/>
    </source>
</evidence>
<keyword evidence="5" id="KW-0067">ATP-binding</keyword>
<dbReference type="InterPro" id="IPR011009">
    <property type="entry name" value="Kinase-like_dom_sf"/>
</dbReference>
<dbReference type="Gene3D" id="3.30.200.20">
    <property type="entry name" value="Phosphorylase Kinase, domain 1"/>
    <property type="match status" value="1"/>
</dbReference>
<keyword evidence="4" id="KW-0418">Kinase</keyword>
<dbReference type="PROSITE" id="PS50011">
    <property type="entry name" value="PROTEIN_KINASE_DOM"/>
    <property type="match status" value="1"/>
</dbReference>
<dbReference type="SMART" id="SM00220">
    <property type="entry name" value="S_TKc"/>
    <property type="match status" value="1"/>
</dbReference>
<keyword evidence="2" id="KW-0808">Transferase</keyword>
<name>A0AAX4KG29_9TREE</name>
<dbReference type="RefSeq" id="XP_066082325.1">
    <property type="nucleotide sequence ID" value="XM_066226228.1"/>
</dbReference>
<dbReference type="SUPFAM" id="SSF56112">
    <property type="entry name" value="Protein kinase-like (PK-like)"/>
    <property type="match status" value="1"/>
</dbReference>